<protein>
    <submittedName>
        <fullName evidence="2">Uncharacterized protein</fullName>
    </submittedName>
</protein>
<dbReference type="Proteomes" id="UP000298030">
    <property type="component" value="Unassembled WGS sequence"/>
</dbReference>
<keyword evidence="1" id="KW-0812">Transmembrane</keyword>
<accession>A0A4Y7T2S5</accession>
<evidence type="ECO:0000313" key="2">
    <source>
        <dbReference type="EMBL" id="TEB28456.1"/>
    </source>
</evidence>
<proteinExistence type="predicted"/>
<dbReference type="AlphaFoldDB" id="A0A4Y7T2S5"/>
<keyword evidence="1" id="KW-1133">Transmembrane helix</keyword>
<name>A0A4Y7T2S5_COPMI</name>
<sequence length="59" mass="6780">MSDMWGPNVEDMCRRVCETRASAGGIWTLECMNLFAFGLCFTSFTAKKYTKKSLLNVYR</sequence>
<comment type="caution">
    <text evidence="2">The sequence shown here is derived from an EMBL/GenBank/DDBJ whole genome shotgun (WGS) entry which is preliminary data.</text>
</comment>
<keyword evidence="1" id="KW-0472">Membrane</keyword>
<dbReference type="EMBL" id="QPFP01000032">
    <property type="protein sequence ID" value="TEB28456.1"/>
    <property type="molecule type" value="Genomic_DNA"/>
</dbReference>
<evidence type="ECO:0000256" key="1">
    <source>
        <dbReference type="SAM" id="Phobius"/>
    </source>
</evidence>
<evidence type="ECO:0000313" key="3">
    <source>
        <dbReference type="Proteomes" id="UP000298030"/>
    </source>
</evidence>
<reference evidence="2 3" key="1">
    <citation type="journal article" date="2019" name="Nat. Ecol. Evol.">
        <title>Megaphylogeny resolves global patterns of mushroom evolution.</title>
        <authorList>
            <person name="Varga T."/>
            <person name="Krizsan K."/>
            <person name="Foldi C."/>
            <person name="Dima B."/>
            <person name="Sanchez-Garcia M."/>
            <person name="Sanchez-Ramirez S."/>
            <person name="Szollosi G.J."/>
            <person name="Szarkandi J.G."/>
            <person name="Papp V."/>
            <person name="Albert L."/>
            <person name="Andreopoulos W."/>
            <person name="Angelini C."/>
            <person name="Antonin V."/>
            <person name="Barry K.W."/>
            <person name="Bougher N.L."/>
            <person name="Buchanan P."/>
            <person name="Buyck B."/>
            <person name="Bense V."/>
            <person name="Catcheside P."/>
            <person name="Chovatia M."/>
            <person name="Cooper J."/>
            <person name="Damon W."/>
            <person name="Desjardin D."/>
            <person name="Finy P."/>
            <person name="Geml J."/>
            <person name="Haridas S."/>
            <person name="Hughes K."/>
            <person name="Justo A."/>
            <person name="Karasinski D."/>
            <person name="Kautmanova I."/>
            <person name="Kiss B."/>
            <person name="Kocsube S."/>
            <person name="Kotiranta H."/>
            <person name="LaButti K.M."/>
            <person name="Lechner B.E."/>
            <person name="Liimatainen K."/>
            <person name="Lipzen A."/>
            <person name="Lukacs Z."/>
            <person name="Mihaltcheva S."/>
            <person name="Morgado L.N."/>
            <person name="Niskanen T."/>
            <person name="Noordeloos M.E."/>
            <person name="Ohm R.A."/>
            <person name="Ortiz-Santana B."/>
            <person name="Ovrebo C."/>
            <person name="Racz N."/>
            <person name="Riley R."/>
            <person name="Savchenko A."/>
            <person name="Shiryaev A."/>
            <person name="Soop K."/>
            <person name="Spirin V."/>
            <person name="Szebenyi C."/>
            <person name="Tomsovsky M."/>
            <person name="Tulloss R.E."/>
            <person name="Uehling J."/>
            <person name="Grigoriev I.V."/>
            <person name="Vagvolgyi C."/>
            <person name="Papp T."/>
            <person name="Martin F.M."/>
            <person name="Miettinen O."/>
            <person name="Hibbett D.S."/>
            <person name="Nagy L.G."/>
        </authorList>
    </citation>
    <scope>NUCLEOTIDE SEQUENCE [LARGE SCALE GENOMIC DNA]</scope>
    <source>
        <strain evidence="2 3">FP101781</strain>
    </source>
</reference>
<keyword evidence="3" id="KW-1185">Reference proteome</keyword>
<gene>
    <name evidence="2" type="ORF">FA13DRAFT_1735599</name>
</gene>
<feature type="transmembrane region" description="Helical" evidence="1">
    <location>
        <begin position="26"/>
        <end position="46"/>
    </location>
</feature>
<organism evidence="2 3">
    <name type="scientific">Coprinellus micaceus</name>
    <name type="common">Glistening ink-cap mushroom</name>
    <name type="synonym">Coprinus micaceus</name>
    <dbReference type="NCBI Taxonomy" id="71717"/>
    <lineage>
        <taxon>Eukaryota</taxon>
        <taxon>Fungi</taxon>
        <taxon>Dikarya</taxon>
        <taxon>Basidiomycota</taxon>
        <taxon>Agaricomycotina</taxon>
        <taxon>Agaricomycetes</taxon>
        <taxon>Agaricomycetidae</taxon>
        <taxon>Agaricales</taxon>
        <taxon>Agaricineae</taxon>
        <taxon>Psathyrellaceae</taxon>
        <taxon>Coprinellus</taxon>
    </lineage>
</organism>